<keyword evidence="1" id="KW-0560">Oxidoreductase</keyword>
<comment type="caution">
    <text evidence="2">The sequence shown here is derived from an EMBL/GenBank/DDBJ whole genome shotgun (WGS) entry which is preliminary data.</text>
</comment>
<evidence type="ECO:0000256" key="1">
    <source>
        <dbReference type="ARBA" id="ARBA00023002"/>
    </source>
</evidence>
<dbReference type="EMBL" id="CABPSG010000003">
    <property type="protein sequence ID" value="VVD85443.1"/>
    <property type="molecule type" value="Genomic_DNA"/>
</dbReference>
<dbReference type="Pfam" id="PF13510">
    <property type="entry name" value="Fer2_4"/>
    <property type="match status" value="1"/>
</dbReference>
<protein>
    <submittedName>
        <fullName evidence="2">Sarcosine oxidase subunit alpha</fullName>
    </submittedName>
</protein>
<accession>A0ABY6VT41</accession>
<name>A0ABY6VT41_9BURK</name>
<dbReference type="InterPro" id="IPR042204">
    <property type="entry name" value="2Fe-2S-bd_N"/>
</dbReference>
<keyword evidence="3" id="KW-1185">Reference proteome</keyword>
<organism evidence="2 3">
    <name type="scientific">Pandoraea soli</name>
    <dbReference type="NCBI Taxonomy" id="2508293"/>
    <lineage>
        <taxon>Bacteria</taxon>
        <taxon>Pseudomonadati</taxon>
        <taxon>Pseudomonadota</taxon>
        <taxon>Betaproteobacteria</taxon>
        <taxon>Burkholderiales</taxon>
        <taxon>Burkholderiaceae</taxon>
        <taxon>Pandoraea</taxon>
    </lineage>
</organism>
<dbReference type="InterPro" id="IPR036010">
    <property type="entry name" value="2Fe-2S_ferredoxin-like_sf"/>
</dbReference>
<dbReference type="RefSeq" id="WP_174976448.1">
    <property type="nucleotide sequence ID" value="NZ_CABPSG010000003.1"/>
</dbReference>
<reference evidence="2 3" key="1">
    <citation type="submission" date="2019-08" db="EMBL/GenBank/DDBJ databases">
        <authorList>
            <person name="Peeters C."/>
        </authorList>
    </citation>
    <scope>NUCLEOTIDE SEQUENCE [LARGE SCALE GENOMIC DNA]</scope>
    <source>
        <strain evidence="2 3">LMG 31014</strain>
    </source>
</reference>
<dbReference type="SUPFAM" id="SSF54292">
    <property type="entry name" value="2Fe-2S ferredoxin-like"/>
    <property type="match status" value="1"/>
</dbReference>
<evidence type="ECO:0000313" key="2">
    <source>
        <dbReference type="EMBL" id="VVD85443.1"/>
    </source>
</evidence>
<dbReference type="Gene3D" id="3.10.20.440">
    <property type="entry name" value="2Fe-2S iron-sulphur cluster binding domain, sarcosine oxidase, alpha subunit, N-terminal domain"/>
    <property type="match status" value="1"/>
</dbReference>
<proteinExistence type="predicted"/>
<evidence type="ECO:0000313" key="3">
    <source>
        <dbReference type="Proteomes" id="UP000405357"/>
    </source>
</evidence>
<dbReference type="Proteomes" id="UP000405357">
    <property type="component" value="Unassembled WGS sequence"/>
</dbReference>
<sequence length="102" mass="10910">MAVSIFKKLPDLVAPTLTIYIDGHAVAAERGETVAAVLLREGKTASRTTPVHGSSRAPYCMMGVCFECLAVVDGVASTQSCLVTVEEGMRVERQLGRKKVTQ</sequence>
<gene>
    <name evidence="2" type="ORF">PSO31014_01323</name>
</gene>